<dbReference type="InterPro" id="IPR048575">
    <property type="entry name" value="Roquin_1_2-like_ROQ"/>
</dbReference>
<dbReference type="InterPro" id="IPR052249">
    <property type="entry name" value="Roquin_domain"/>
</dbReference>
<dbReference type="GO" id="GO:0000288">
    <property type="term" value="P:nuclear-transcribed mRNA catabolic process, deadenylation-dependent decay"/>
    <property type="evidence" value="ECO:0007669"/>
    <property type="project" value="TreeGrafter"/>
</dbReference>
<proteinExistence type="predicted"/>
<accession>A0A6A4VTY4</accession>
<dbReference type="GO" id="GO:0003725">
    <property type="term" value="F:double-stranded RNA binding"/>
    <property type="evidence" value="ECO:0007669"/>
    <property type="project" value="TreeGrafter"/>
</dbReference>
<dbReference type="OrthoDB" id="10067217at2759"/>
<dbReference type="AlphaFoldDB" id="A0A6A4VTY4"/>
<dbReference type="Proteomes" id="UP000440578">
    <property type="component" value="Unassembled WGS sequence"/>
</dbReference>
<dbReference type="Gene3D" id="1.20.120.1790">
    <property type="match status" value="1"/>
</dbReference>
<dbReference type="GO" id="GO:0006511">
    <property type="term" value="P:ubiquitin-dependent protein catabolic process"/>
    <property type="evidence" value="ECO:0007669"/>
    <property type="project" value="TreeGrafter"/>
</dbReference>
<keyword evidence="3" id="KW-1185">Reference proteome</keyword>
<dbReference type="GO" id="GO:0061630">
    <property type="term" value="F:ubiquitin protein ligase activity"/>
    <property type="evidence" value="ECO:0007669"/>
    <property type="project" value="TreeGrafter"/>
</dbReference>
<name>A0A6A4VTY4_AMPAM</name>
<dbReference type="GO" id="GO:0003729">
    <property type="term" value="F:mRNA binding"/>
    <property type="evidence" value="ECO:0007669"/>
    <property type="project" value="TreeGrafter"/>
</dbReference>
<dbReference type="GO" id="GO:0000209">
    <property type="term" value="P:protein polyubiquitination"/>
    <property type="evidence" value="ECO:0007669"/>
    <property type="project" value="TreeGrafter"/>
</dbReference>
<evidence type="ECO:0000313" key="3">
    <source>
        <dbReference type="Proteomes" id="UP000440578"/>
    </source>
</evidence>
<dbReference type="GO" id="GO:0010494">
    <property type="term" value="C:cytoplasmic stress granule"/>
    <property type="evidence" value="ECO:0007669"/>
    <property type="project" value="TreeGrafter"/>
</dbReference>
<sequence length="232" mass="25195">MSVIGLDLEQLPLNWALLQLVTAGEVARPQAPPSSLAPHEQQAYLSAIRCIEELALFLKPLPPGGGSGGGAGGPSVLSRSMQRKLVTIVTCQLLEPEGRSRALRACRSLGERTVTELILHHQNPAQLSANLWAAVRARGCQFLGPAMQEEVLRLVLLALEEGYALSRKVLVMFVVQRLEPHFPQASKTSIGHVVQLLYRASCFKDGVARLKTAVLRPEYGPSPAVGEFVRPR</sequence>
<dbReference type="PANTHER" id="PTHR13139">
    <property type="entry name" value="RING FINGER AND CCCH-TYPE ZINC FINGER DOMAIN-CONTAINING PROTEIN"/>
    <property type="match status" value="1"/>
</dbReference>
<protein>
    <submittedName>
        <fullName evidence="2">Roquin-2</fullName>
    </submittedName>
</protein>
<dbReference type="EMBL" id="VIIS01001359">
    <property type="protein sequence ID" value="KAF0299527.1"/>
    <property type="molecule type" value="Genomic_DNA"/>
</dbReference>
<organism evidence="2 3">
    <name type="scientific">Amphibalanus amphitrite</name>
    <name type="common">Striped barnacle</name>
    <name type="synonym">Balanus amphitrite</name>
    <dbReference type="NCBI Taxonomy" id="1232801"/>
    <lineage>
        <taxon>Eukaryota</taxon>
        <taxon>Metazoa</taxon>
        <taxon>Ecdysozoa</taxon>
        <taxon>Arthropoda</taxon>
        <taxon>Crustacea</taxon>
        <taxon>Multicrustacea</taxon>
        <taxon>Cirripedia</taxon>
        <taxon>Thoracica</taxon>
        <taxon>Thoracicalcarea</taxon>
        <taxon>Balanomorpha</taxon>
        <taxon>Balanoidea</taxon>
        <taxon>Balanidae</taxon>
        <taxon>Amphibalaninae</taxon>
        <taxon>Amphibalanus</taxon>
    </lineage>
</organism>
<evidence type="ECO:0000313" key="2">
    <source>
        <dbReference type="EMBL" id="KAF0299527.1"/>
    </source>
</evidence>
<evidence type="ECO:0000259" key="1">
    <source>
        <dbReference type="Pfam" id="PF21206"/>
    </source>
</evidence>
<gene>
    <name evidence="2" type="primary">Rc3h2</name>
    <name evidence="2" type="ORF">FJT64_003495</name>
</gene>
<comment type="caution">
    <text evidence="2">The sequence shown here is derived from an EMBL/GenBank/DDBJ whole genome shotgun (WGS) entry which is preliminary data.</text>
</comment>
<dbReference type="PANTHER" id="PTHR13139:SF54">
    <property type="entry name" value="RING-TYPE E3 UBIQUITIN TRANSFERASE"/>
    <property type="match status" value="1"/>
</dbReference>
<reference evidence="2 3" key="1">
    <citation type="submission" date="2019-07" db="EMBL/GenBank/DDBJ databases">
        <title>Draft genome assembly of a fouling barnacle, Amphibalanus amphitrite (Darwin, 1854): The first reference genome for Thecostraca.</title>
        <authorList>
            <person name="Kim W."/>
        </authorList>
    </citation>
    <scope>NUCLEOTIDE SEQUENCE [LARGE SCALE GENOMIC DNA]</scope>
    <source>
        <strain evidence="2">SNU_AA5</strain>
        <tissue evidence="2">Soma without cirri and trophi</tissue>
    </source>
</reference>
<feature type="domain" description="Roquin 1/2-like ROQ" evidence="1">
    <location>
        <begin position="130"/>
        <end position="204"/>
    </location>
</feature>
<dbReference type="Pfam" id="PF21206">
    <property type="entry name" value="Roquin_1_2-like_ROQ"/>
    <property type="match status" value="1"/>
</dbReference>
<dbReference type="GO" id="GO:0035613">
    <property type="term" value="F:RNA stem-loop binding"/>
    <property type="evidence" value="ECO:0007669"/>
    <property type="project" value="TreeGrafter"/>
</dbReference>